<dbReference type="GO" id="GO:0003677">
    <property type="term" value="F:DNA binding"/>
    <property type="evidence" value="ECO:0007669"/>
    <property type="project" value="UniProtKB-UniRule"/>
</dbReference>
<dbReference type="SUPFAM" id="SSF46689">
    <property type="entry name" value="Homeodomain-like"/>
    <property type="match status" value="1"/>
</dbReference>
<accession>A0A380JBG4</accession>
<protein>
    <submittedName>
        <fullName evidence="4">Transcriptional regulator (TetR/AcrR family)</fullName>
    </submittedName>
</protein>
<dbReference type="Pfam" id="PF14278">
    <property type="entry name" value="TetR_C_8"/>
    <property type="match status" value="1"/>
</dbReference>
<dbReference type="InterPro" id="IPR039532">
    <property type="entry name" value="TetR_C_Firmicutes"/>
</dbReference>
<dbReference type="AlphaFoldDB" id="A0A380JBG4"/>
<dbReference type="Gene3D" id="1.10.357.10">
    <property type="entry name" value="Tetracycline Repressor, domain 2"/>
    <property type="match status" value="1"/>
</dbReference>
<evidence type="ECO:0000256" key="2">
    <source>
        <dbReference type="PROSITE-ProRule" id="PRU00335"/>
    </source>
</evidence>
<dbReference type="EMBL" id="UHFA01000002">
    <property type="protein sequence ID" value="SUN35361.1"/>
    <property type="molecule type" value="Genomic_DNA"/>
</dbReference>
<dbReference type="Proteomes" id="UP000254082">
    <property type="component" value="Unassembled WGS sequence"/>
</dbReference>
<dbReference type="InterPro" id="IPR001647">
    <property type="entry name" value="HTH_TetR"/>
</dbReference>
<sequence>MPKDNRKVRTRQALQKAMVELLAEKDFDAITTSQLAKTAGISRSSFYTHYKDKYDMIDQYQQAIFNKLEYVFDKNHMDIEATLLEIFEFLDRESLFATLITQNGTKEIQNFIRNHLQRLISSDFYDSGLTPQRTSLERLYNSVYISHAMFGIYQMWITRGKKESPKQITKLLVNLLPPLD</sequence>
<evidence type="ECO:0000313" key="4">
    <source>
        <dbReference type="EMBL" id="SUN35361.1"/>
    </source>
</evidence>
<proteinExistence type="predicted"/>
<gene>
    <name evidence="4" type="ORF">NCTC11391_00341</name>
</gene>
<feature type="DNA-binding region" description="H-T-H motif" evidence="2">
    <location>
        <begin position="31"/>
        <end position="50"/>
    </location>
</feature>
<dbReference type="Pfam" id="PF00440">
    <property type="entry name" value="TetR_N"/>
    <property type="match status" value="1"/>
</dbReference>
<organism evidence="4 5">
    <name type="scientific">Streptococcus downei MFe28</name>
    <dbReference type="NCBI Taxonomy" id="764290"/>
    <lineage>
        <taxon>Bacteria</taxon>
        <taxon>Bacillati</taxon>
        <taxon>Bacillota</taxon>
        <taxon>Bacilli</taxon>
        <taxon>Lactobacillales</taxon>
        <taxon>Streptococcaceae</taxon>
        <taxon>Streptococcus</taxon>
    </lineage>
</organism>
<dbReference type="OrthoDB" id="9810250at2"/>
<dbReference type="PRINTS" id="PR00455">
    <property type="entry name" value="HTHTETR"/>
</dbReference>
<keyword evidence="5" id="KW-1185">Reference proteome</keyword>
<dbReference type="RefSeq" id="WP_115324817.1">
    <property type="nucleotide sequence ID" value="NZ_UHFA01000002.1"/>
</dbReference>
<dbReference type="InterPro" id="IPR009057">
    <property type="entry name" value="Homeodomain-like_sf"/>
</dbReference>
<name>A0A380JBG4_STRDO</name>
<reference evidence="4 5" key="1">
    <citation type="submission" date="2018-06" db="EMBL/GenBank/DDBJ databases">
        <authorList>
            <consortium name="Pathogen Informatics"/>
            <person name="Doyle S."/>
        </authorList>
    </citation>
    <scope>NUCLEOTIDE SEQUENCE [LARGE SCALE GENOMIC DNA]</scope>
    <source>
        <strain evidence="5">NCTC 11391</strain>
    </source>
</reference>
<dbReference type="InterPro" id="IPR050624">
    <property type="entry name" value="HTH-type_Tx_Regulator"/>
</dbReference>
<dbReference type="PANTHER" id="PTHR43479:SF7">
    <property type="entry name" value="TETR-FAMILY TRANSCRIPTIONAL REGULATOR"/>
    <property type="match status" value="1"/>
</dbReference>
<evidence type="ECO:0000259" key="3">
    <source>
        <dbReference type="PROSITE" id="PS50977"/>
    </source>
</evidence>
<evidence type="ECO:0000313" key="5">
    <source>
        <dbReference type="Proteomes" id="UP000254082"/>
    </source>
</evidence>
<keyword evidence="1 2" id="KW-0238">DNA-binding</keyword>
<evidence type="ECO:0000256" key="1">
    <source>
        <dbReference type="ARBA" id="ARBA00023125"/>
    </source>
</evidence>
<dbReference type="PROSITE" id="PS50977">
    <property type="entry name" value="HTH_TETR_2"/>
    <property type="match status" value="1"/>
</dbReference>
<dbReference type="PANTHER" id="PTHR43479">
    <property type="entry name" value="ACREF/ENVCD OPERON REPRESSOR-RELATED"/>
    <property type="match status" value="1"/>
</dbReference>
<feature type="domain" description="HTH tetR-type" evidence="3">
    <location>
        <begin position="8"/>
        <end position="68"/>
    </location>
</feature>